<reference evidence="3" key="1">
    <citation type="journal article" date="2019" name="Sci. Rep.">
        <title>Draft genome of Tanacetum cinerariifolium, the natural source of mosquito coil.</title>
        <authorList>
            <person name="Yamashiro T."/>
            <person name="Shiraishi A."/>
            <person name="Satake H."/>
            <person name="Nakayama K."/>
        </authorList>
    </citation>
    <scope>NUCLEOTIDE SEQUENCE</scope>
</reference>
<sequence length="303" mass="35390">MKIHGGRFIDLPRRNYVDGEVEFVDLIDIDQCTIDILDTIMYQSLAYEEKMFYHYKIPLKCLDIGLRSLASDTDIDEMLKYVIDIRLFMCMLSMIRLLMRDIMMRLRMVVKVKTMRLIMGMKLRMVRPRIGVKVKMMRLRMGGQSEEKDEAEDGGQSKEKDEANDEDKDVEDIVDKENIVDKVEVQMNGFKFEVEGEYVDPMQPKLNMTETDLEMLDFDSFESDVEDAKESARRKGLRKLRKQASNSKCKPNTIVKINVYGKENLDSPTRIFRRIYIFLGALKDGFRAFEREMLGLDGAFMKG</sequence>
<organism evidence="3">
    <name type="scientific">Tanacetum cinerariifolium</name>
    <name type="common">Dalmatian daisy</name>
    <name type="synonym">Chrysanthemum cinerariifolium</name>
    <dbReference type="NCBI Taxonomy" id="118510"/>
    <lineage>
        <taxon>Eukaryota</taxon>
        <taxon>Viridiplantae</taxon>
        <taxon>Streptophyta</taxon>
        <taxon>Embryophyta</taxon>
        <taxon>Tracheophyta</taxon>
        <taxon>Spermatophyta</taxon>
        <taxon>Magnoliopsida</taxon>
        <taxon>eudicotyledons</taxon>
        <taxon>Gunneridae</taxon>
        <taxon>Pentapetalae</taxon>
        <taxon>asterids</taxon>
        <taxon>campanulids</taxon>
        <taxon>Asterales</taxon>
        <taxon>Asteraceae</taxon>
        <taxon>Asteroideae</taxon>
        <taxon>Anthemideae</taxon>
        <taxon>Anthemidinae</taxon>
        <taxon>Tanacetum</taxon>
    </lineage>
</organism>
<accession>A0A6L2JRD9</accession>
<comment type="caution">
    <text evidence="3">The sequence shown here is derived from an EMBL/GenBank/DDBJ whole genome shotgun (WGS) entry which is preliminary data.</text>
</comment>
<evidence type="ECO:0000259" key="2">
    <source>
        <dbReference type="Pfam" id="PF26130"/>
    </source>
</evidence>
<evidence type="ECO:0000256" key="1">
    <source>
        <dbReference type="SAM" id="MobiDB-lite"/>
    </source>
</evidence>
<dbReference type="Pfam" id="PF26130">
    <property type="entry name" value="PB1-like"/>
    <property type="match status" value="1"/>
</dbReference>
<dbReference type="AlphaFoldDB" id="A0A6L2JRD9"/>
<gene>
    <name evidence="3" type="ORF">Tci_011308</name>
</gene>
<evidence type="ECO:0000313" key="3">
    <source>
        <dbReference type="EMBL" id="GEU39330.1"/>
    </source>
</evidence>
<proteinExistence type="predicted"/>
<feature type="region of interest" description="Disordered" evidence="1">
    <location>
        <begin position="141"/>
        <end position="171"/>
    </location>
</feature>
<protein>
    <submittedName>
        <fullName evidence="3">5'-nucleotidase domain-containing protein 4</fullName>
    </submittedName>
</protein>
<feature type="domain" description="PB1-like" evidence="2">
    <location>
        <begin position="4"/>
        <end position="82"/>
    </location>
</feature>
<name>A0A6L2JRD9_TANCI</name>
<dbReference type="EMBL" id="BKCJ010001159">
    <property type="protein sequence ID" value="GEU39330.1"/>
    <property type="molecule type" value="Genomic_DNA"/>
</dbReference>
<dbReference type="InterPro" id="IPR058594">
    <property type="entry name" value="PB1-like_dom_pln"/>
</dbReference>